<evidence type="ECO:0000313" key="1">
    <source>
        <dbReference type="WBParaSite" id="TTAC_0000534201-mRNA-1"/>
    </source>
</evidence>
<sequence length="131" mass="14715">LEYSLCFDNDTQLLMSGRKQEDNKTALMSDTPWFEVDPRSGEISLVAVDELLSRCETTEKRTKRELGRYGLIISATDKGEPRLSATTSVQVRFTISDQENTEEVGEFAVAVKVFTCLLESAKVEMKSGMHK</sequence>
<accession>A0A0R3WX52</accession>
<dbReference type="AlphaFoldDB" id="A0A0R3WX52"/>
<dbReference type="WBParaSite" id="TTAC_0000534201-mRNA-1">
    <property type="protein sequence ID" value="TTAC_0000534201-mRNA-1"/>
    <property type="gene ID" value="TTAC_0000534201"/>
</dbReference>
<dbReference type="Gene3D" id="2.60.40.60">
    <property type="entry name" value="Cadherins"/>
    <property type="match status" value="1"/>
</dbReference>
<reference evidence="1" key="1">
    <citation type="submission" date="2017-02" db="UniProtKB">
        <authorList>
            <consortium name="WormBaseParasite"/>
        </authorList>
    </citation>
    <scope>IDENTIFICATION</scope>
</reference>
<name>A0A0R3WX52_HYDTA</name>
<organism evidence="1">
    <name type="scientific">Hydatigena taeniaeformis</name>
    <name type="common">Feline tapeworm</name>
    <name type="synonym">Taenia taeniaeformis</name>
    <dbReference type="NCBI Taxonomy" id="6205"/>
    <lineage>
        <taxon>Eukaryota</taxon>
        <taxon>Metazoa</taxon>
        <taxon>Spiralia</taxon>
        <taxon>Lophotrochozoa</taxon>
        <taxon>Platyhelminthes</taxon>
        <taxon>Cestoda</taxon>
        <taxon>Eucestoda</taxon>
        <taxon>Cyclophyllidea</taxon>
        <taxon>Taeniidae</taxon>
        <taxon>Hydatigera</taxon>
    </lineage>
</organism>
<dbReference type="SUPFAM" id="SSF49313">
    <property type="entry name" value="Cadherin-like"/>
    <property type="match status" value="1"/>
</dbReference>
<dbReference type="GO" id="GO:0016020">
    <property type="term" value="C:membrane"/>
    <property type="evidence" value="ECO:0007669"/>
    <property type="project" value="InterPro"/>
</dbReference>
<protein>
    <submittedName>
        <fullName evidence="1">COMM domain-containing protein</fullName>
    </submittedName>
</protein>
<dbReference type="GO" id="GO:0005509">
    <property type="term" value="F:calcium ion binding"/>
    <property type="evidence" value="ECO:0007669"/>
    <property type="project" value="InterPro"/>
</dbReference>
<dbReference type="STRING" id="6205.A0A0R3WX52"/>
<dbReference type="CDD" id="cd11304">
    <property type="entry name" value="Cadherin_repeat"/>
    <property type="match status" value="1"/>
</dbReference>
<proteinExistence type="predicted"/>
<dbReference type="InterPro" id="IPR015919">
    <property type="entry name" value="Cadherin-like_sf"/>
</dbReference>